<dbReference type="RefSeq" id="WP_255039615.1">
    <property type="nucleotide sequence ID" value="NZ_RJUF01000194.1"/>
</dbReference>
<dbReference type="GO" id="GO:0022857">
    <property type="term" value="F:transmembrane transporter activity"/>
    <property type="evidence" value="ECO:0007669"/>
    <property type="project" value="TreeGrafter"/>
</dbReference>
<feature type="transmembrane region" description="Helical" evidence="6">
    <location>
        <begin position="686"/>
        <end position="710"/>
    </location>
</feature>
<gene>
    <name evidence="9" type="ORF">EGI31_23485</name>
</gene>
<feature type="transmembrane region" description="Helical" evidence="6">
    <location>
        <begin position="295"/>
        <end position="317"/>
    </location>
</feature>
<evidence type="ECO:0000259" key="7">
    <source>
        <dbReference type="Pfam" id="PF02687"/>
    </source>
</evidence>
<keyword evidence="4 6" id="KW-1133">Transmembrane helix</keyword>
<dbReference type="PANTHER" id="PTHR30572">
    <property type="entry name" value="MEMBRANE COMPONENT OF TRANSPORTER-RELATED"/>
    <property type="match status" value="1"/>
</dbReference>
<feature type="transmembrane region" description="Helical" evidence="6">
    <location>
        <begin position="738"/>
        <end position="757"/>
    </location>
</feature>
<dbReference type="GO" id="GO:0005886">
    <property type="term" value="C:plasma membrane"/>
    <property type="evidence" value="ECO:0007669"/>
    <property type="project" value="UniProtKB-SubCell"/>
</dbReference>
<evidence type="ECO:0000313" key="9">
    <source>
        <dbReference type="EMBL" id="MCP9765909.1"/>
    </source>
</evidence>
<evidence type="ECO:0000256" key="1">
    <source>
        <dbReference type="ARBA" id="ARBA00004651"/>
    </source>
</evidence>
<feature type="transmembrane region" description="Helical" evidence="6">
    <location>
        <begin position="437"/>
        <end position="458"/>
    </location>
</feature>
<keyword evidence="5 6" id="KW-0472">Membrane</keyword>
<keyword evidence="3 6" id="KW-0812">Transmembrane</keyword>
<evidence type="ECO:0000256" key="6">
    <source>
        <dbReference type="SAM" id="Phobius"/>
    </source>
</evidence>
<evidence type="ECO:0000259" key="8">
    <source>
        <dbReference type="Pfam" id="PF12704"/>
    </source>
</evidence>
<dbReference type="InterPro" id="IPR050250">
    <property type="entry name" value="Macrolide_Exporter_MacB"/>
</dbReference>
<dbReference type="AlphaFoldDB" id="A0AAE3KVC9"/>
<organism evidence="9 10">
    <name type="scientific">Lacihabitans soyangensis</name>
    <dbReference type="NCBI Taxonomy" id="869394"/>
    <lineage>
        <taxon>Bacteria</taxon>
        <taxon>Pseudomonadati</taxon>
        <taxon>Bacteroidota</taxon>
        <taxon>Cytophagia</taxon>
        <taxon>Cytophagales</taxon>
        <taxon>Leadbetterellaceae</taxon>
        <taxon>Lacihabitans</taxon>
    </lineage>
</organism>
<dbReference type="Pfam" id="PF02687">
    <property type="entry name" value="FtsX"/>
    <property type="match status" value="2"/>
</dbReference>
<proteinExistence type="predicted"/>
<keyword evidence="10" id="KW-1185">Reference proteome</keyword>
<feature type="domain" description="ABC3 transporter permease C-terminal" evidence="7">
    <location>
        <begin position="689"/>
        <end position="802"/>
    </location>
</feature>
<feature type="domain" description="MacB-like periplasmic core" evidence="8">
    <location>
        <begin position="530"/>
        <end position="612"/>
    </location>
</feature>
<feature type="transmembrane region" description="Helical" evidence="6">
    <location>
        <begin position="392"/>
        <end position="416"/>
    </location>
</feature>
<evidence type="ECO:0000313" key="10">
    <source>
        <dbReference type="Proteomes" id="UP001204144"/>
    </source>
</evidence>
<feature type="domain" description="MacB-like periplasmic core" evidence="8">
    <location>
        <begin position="20"/>
        <end position="238"/>
    </location>
</feature>
<dbReference type="PANTHER" id="PTHR30572:SF18">
    <property type="entry name" value="ABC-TYPE MACROLIDE FAMILY EXPORT SYSTEM PERMEASE COMPONENT 2"/>
    <property type="match status" value="1"/>
</dbReference>
<feature type="transmembrane region" description="Helical" evidence="6">
    <location>
        <begin position="352"/>
        <end position="372"/>
    </location>
</feature>
<evidence type="ECO:0000256" key="5">
    <source>
        <dbReference type="ARBA" id="ARBA00023136"/>
    </source>
</evidence>
<dbReference type="InterPro" id="IPR025857">
    <property type="entry name" value="MacB_PCD"/>
</dbReference>
<keyword evidence="2" id="KW-1003">Cell membrane</keyword>
<feature type="domain" description="ABC3 transporter permease C-terminal" evidence="7">
    <location>
        <begin position="301"/>
        <end position="416"/>
    </location>
</feature>
<dbReference type="EMBL" id="RJUF01000194">
    <property type="protein sequence ID" value="MCP9765909.1"/>
    <property type="molecule type" value="Genomic_DNA"/>
</dbReference>
<comment type="subcellular location">
    <subcellularLocation>
        <location evidence="1">Cell membrane</location>
        <topology evidence="1">Multi-pass membrane protein</topology>
    </subcellularLocation>
</comment>
<name>A0AAE3KVC9_9BACT</name>
<dbReference type="InterPro" id="IPR003838">
    <property type="entry name" value="ABC3_permease_C"/>
</dbReference>
<sequence length="809" mass="91521">MIRNYFKIAWRNLVKNKAFSLINIFGLAVGLTCFLLIFMYIIDELSFDRHFQNAERIYRVNSDIRFGGTEMKMSQSGDPMGAVLKKDYPEVEQFTRLYTNYGGNYVKKGSEFIFEERMAHADSTFFDVFSLPILAGNPKTALDAPNTAAVSKTLASKYFGTTEVIGKTLEIGDDQKTIYNITAVYEDIPTNTHFNFDILLSMDNVRYNFGNFLSHNFYTYVLLKNGTDYKAFNKKFEEVTSRYIFPQAKQLMSINTMEDFRKSGNELNYSLFPVTDIHLKSDRSFEILAGSTMQYIYIFGAVAFFLLLIACINFMNLSTAKSANRSKEVGIRKVLGTEKKTLIKQFIAESSLTSYISFIISLLLIGILLPFFNDLTGKSFSYSNLFETRFLPVILLLPLFVGILAGYYPAFFLASYKPIEVLKSKLNSGFAKSNLRNILVMFQFTVSLILIVSTVVVYRQLNYIQTKNIGFNKDQVLIIDGIASLRESKLAFKNEILQMSGVKSGSLSQYLPVSNSSRSDETFSTEAAMTEKNGLNMQLWKIDHDYIPTLNMEMASGRNFSKAYGTDSSGIIINETAAKMLGYDDPIGKKLYRSIGNNSTLDFTIVGVVKNFNFESLREDIGALCMVLGKSRNGMLFKINSENSQQLVGQIEAKWKSLVPEMPFSYRFLDDSFNEMYRAEQRIGKVALIFAFLTILIACLGLFGLVTYMTEQRVKEIGIRKVLGASEISIVKLLSKDFMKLVLISICIASPIAYFAMKGWLQDFSYRVSIEWWIFVLAGVGAILIAFFTVGYQAIKAALMNPIRSIKTE</sequence>
<dbReference type="Proteomes" id="UP001204144">
    <property type="component" value="Unassembled WGS sequence"/>
</dbReference>
<evidence type="ECO:0000256" key="3">
    <source>
        <dbReference type="ARBA" id="ARBA00022692"/>
    </source>
</evidence>
<evidence type="ECO:0000256" key="2">
    <source>
        <dbReference type="ARBA" id="ARBA00022475"/>
    </source>
</evidence>
<feature type="transmembrane region" description="Helical" evidence="6">
    <location>
        <begin position="21"/>
        <end position="42"/>
    </location>
</feature>
<accession>A0AAE3KVC9</accession>
<comment type="caution">
    <text evidence="9">The sequence shown here is derived from an EMBL/GenBank/DDBJ whole genome shotgun (WGS) entry which is preliminary data.</text>
</comment>
<reference evidence="9 10" key="1">
    <citation type="submission" date="2018-11" db="EMBL/GenBank/DDBJ databases">
        <title>Novel bacteria species description.</title>
        <authorList>
            <person name="Han J.-H."/>
        </authorList>
    </citation>
    <scope>NUCLEOTIDE SEQUENCE [LARGE SCALE GENOMIC DNA]</scope>
    <source>
        <strain evidence="9 10">KCTC23259</strain>
    </source>
</reference>
<feature type="transmembrane region" description="Helical" evidence="6">
    <location>
        <begin position="772"/>
        <end position="795"/>
    </location>
</feature>
<protein>
    <submittedName>
        <fullName evidence="9">FtsX-like permease family protein</fullName>
    </submittedName>
</protein>
<evidence type="ECO:0000256" key="4">
    <source>
        <dbReference type="ARBA" id="ARBA00022989"/>
    </source>
</evidence>
<dbReference type="Pfam" id="PF12704">
    <property type="entry name" value="MacB_PCD"/>
    <property type="match status" value="2"/>
</dbReference>